<dbReference type="EMBL" id="JAUSRA010000001">
    <property type="protein sequence ID" value="MDP9793151.1"/>
    <property type="molecule type" value="Genomic_DNA"/>
</dbReference>
<keyword evidence="4" id="KW-1185">Reference proteome</keyword>
<dbReference type="Pfam" id="PF13569">
    <property type="entry name" value="DUF4132"/>
    <property type="match status" value="1"/>
</dbReference>
<reference evidence="3 4" key="1">
    <citation type="submission" date="2023-07" db="EMBL/GenBank/DDBJ databases">
        <title>Sequencing the genomes of 1000 actinobacteria strains.</title>
        <authorList>
            <person name="Klenk H.-P."/>
        </authorList>
    </citation>
    <scope>NUCLEOTIDE SEQUENCE [LARGE SCALE GENOMIC DNA]</scope>
    <source>
        <strain evidence="3 4">DSM 44710</strain>
    </source>
</reference>
<feature type="region of interest" description="Disordered" evidence="1">
    <location>
        <begin position="1"/>
        <end position="40"/>
    </location>
</feature>
<dbReference type="Proteomes" id="UP001240984">
    <property type="component" value="Unassembled WGS sequence"/>
</dbReference>
<feature type="domain" description="DUF4132" evidence="2">
    <location>
        <begin position="760"/>
        <end position="937"/>
    </location>
</feature>
<name>A0ABT9MP03_9ACTN</name>
<accession>A0ABT9MP03</accession>
<evidence type="ECO:0000256" key="1">
    <source>
        <dbReference type="SAM" id="MobiDB-lite"/>
    </source>
</evidence>
<dbReference type="RefSeq" id="WP_306828133.1">
    <property type="nucleotide sequence ID" value="NZ_JAUSRA010000001.1"/>
</dbReference>
<sequence length="1016" mass="109832">MPTFTLPDEHAWELPAQWRESLHPRRGGTPHPPPPAPADPAAALRAHLEAEKPGRVLTQALERAVRYDPRLLAAGRRYLDRGGDDPDVRGAAVAALLTGGSVHRHAAVQLADLWMARFGAEFTARALGETIQLVATHALWAHDPDAEKTYDRMWRGEDRTALYVLARAVRSRLAVASAADYALACEILGGYRTTSVGRIMTSYVLPTQTAWVDEDCAAAAGWAADETKDEDGEHVAHHWLSALLLLAAGTPRHLAQLRGIHAYMLDYPPHTVVGTILDGVGPAAVPLLAEPFYLESLRLGDDWRQTRPGADLVRLLASIPTDEAFRLLCRTTLDETPLRPGWLLKSGALKRYPVRALRILAERETGAPSADTDILGTLLLAEPRLLPAAAPQLPPRARDRAAQIVADGGAGIGTGWAALLDRNGRYPRVLDTADDEKRVVGALAAVPTEEAFGLLIDRIDRKYVRPALLVAAKRQPRLALRALVARAAGNDTATALLHDHVLAYPEAVAAELPSLPEAGRALVRAHMPAPPATGPAAGDAPASLSAPLRRAPALPEWLVIPALPAVRVRAGGAALPPEAARRLCELLALSTIARPHPSLADAREDCEPRDLARFAWALFTQWQAAQYPAKTRLAMIALAHLGDDHVVPQLTALFGDWAAGGTMRVRTGLEVLATIGSDVALTALQRYARRVRTAGLRRFAEEALAAAAEARGVTLAQLSDRIVPDLGLDADGHVTLDYGPRRFTAGLDAQLQPWLADQRGARLTRLPRPAATDDATLAADAAHRWAELKKEAKTVVAERLRAMEDAMVTERRWSVADFRRLLVTHPLSGQITRRLLWIAEDADGTRTLVRVAEDRTFADVDDKLVPLDPAAGIGVAHPCHIAADRAAWASVFEDYAIGQPFPQLEREALTLADAGLDGIAGARVEGGRLFSLAARGWRFTDEHSALAHDWAGGLTTIVEFGPGYHWQDPDQPQHVRAVHIRSTAPVPEPAEDPARFADLGPVAASELARDLRFLTR</sequence>
<evidence type="ECO:0000313" key="3">
    <source>
        <dbReference type="EMBL" id="MDP9793151.1"/>
    </source>
</evidence>
<proteinExistence type="predicted"/>
<comment type="caution">
    <text evidence="3">The sequence shown here is derived from an EMBL/GenBank/DDBJ whole genome shotgun (WGS) entry which is preliminary data.</text>
</comment>
<evidence type="ECO:0000313" key="4">
    <source>
        <dbReference type="Proteomes" id="UP001240984"/>
    </source>
</evidence>
<protein>
    <recommendedName>
        <fullName evidence="2">DUF4132 domain-containing protein</fullName>
    </recommendedName>
</protein>
<organism evidence="3 4">
    <name type="scientific">Catenuloplanes nepalensis</name>
    <dbReference type="NCBI Taxonomy" id="587533"/>
    <lineage>
        <taxon>Bacteria</taxon>
        <taxon>Bacillati</taxon>
        <taxon>Actinomycetota</taxon>
        <taxon>Actinomycetes</taxon>
        <taxon>Micromonosporales</taxon>
        <taxon>Micromonosporaceae</taxon>
        <taxon>Catenuloplanes</taxon>
    </lineage>
</organism>
<dbReference type="InterPro" id="IPR025406">
    <property type="entry name" value="DUF4132"/>
</dbReference>
<gene>
    <name evidence="3" type="ORF">J2S43_001663</name>
</gene>
<evidence type="ECO:0000259" key="2">
    <source>
        <dbReference type="Pfam" id="PF13569"/>
    </source>
</evidence>